<dbReference type="GO" id="GO:0005385">
    <property type="term" value="F:zinc ion transmembrane transporter activity"/>
    <property type="evidence" value="ECO:0007669"/>
    <property type="project" value="TreeGrafter"/>
</dbReference>
<dbReference type="OrthoDB" id="200954at2759"/>
<evidence type="ECO:0000256" key="6">
    <source>
        <dbReference type="ARBA" id="ARBA00038485"/>
    </source>
</evidence>
<evidence type="ECO:0000256" key="5">
    <source>
        <dbReference type="ARBA" id="ARBA00023136"/>
    </source>
</evidence>
<feature type="transmembrane region" description="Helical" evidence="8">
    <location>
        <begin position="130"/>
        <end position="151"/>
    </location>
</feature>
<comment type="caution">
    <text evidence="10">The sequence shown here is derived from an EMBL/GenBank/DDBJ whole genome shotgun (WGS) entry which is preliminary data.</text>
</comment>
<feature type="compositionally biased region" description="Basic and acidic residues" evidence="7">
    <location>
        <begin position="226"/>
        <end position="257"/>
    </location>
</feature>
<accession>A0A9Q1C6M6</accession>
<dbReference type="GO" id="GO:0006882">
    <property type="term" value="P:intracellular zinc ion homeostasis"/>
    <property type="evidence" value="ECO:0007669"/>
    <property type="project" value="TreeGrafter"/>
</dbReference>
<evidence type="ECO:0000256" key="8">
    <source>
        <dbReference type="SAM" id="Phobius"/>
    </source>
</evidence>
<feature type="transmembrane region" description="Helical" evidence="8">
    <location>
        <begin position="347"/>
        <end position="366"/>
    </location>
</feature>
<reference evidence="10" key="1">
    <citation type="submission" date="2021-10" db="EMBL/GenBank/DDBJ databases">
        <title>Tropical sea cucumber genome reveals ecological adaptation and Cuvierian tubules defense mechanism.</title>
        <authorList>
            <person name="Chen T."/>
        </authorList>
    </citation>
    <scope>NUCLEOTIDE SEQUENCE</scope>
    <source>
        <strain evidence="10">Nanhai2018</strain>
        <tissue evidence="10">Muscle</tissue>
    </source>
</reference>
<dbReference type="AlphaFoldDB" id="A0A9Q1C6M6"/>
<dbReference type="EMBL" id="JAIZAY010000007">
    <property type="protein sequence ID" value="KAJ8039155.1"/>
    <property type="molecule type" value="Genomic_DNA"/>
</dbReference>
<dbReference type="PANTHER" id="PTHR16950">
    <property type="entry name" value="ZINC TRANSPORTER SLC39A7 HISTIDINE-RICH MEMBRANE PROTEIN KE4"/>
    <property type="match status" value="1"/>
</dbReference>
<sequence>MTRHVKMAASIRKYRLPLLCVISLIYLLHFSVDGTVGHDHHDHHHGHDHSHSHDHHHHHHHENGHGHDHEHHHHEEATQHQHAEPAAELKDSPYRVWYEAIGATVLISAAPYLILFIIPLDKGKVGQENLLKVLLSFASGGLLGDAFLHLIPHSISPHVIGEDHHDHDHDHSHDHGHEHEHDHSHEHGHEHGHGHDHSRDMMVGLYVLSGIIIFLVVEKFVRHVKGEHGHSHHSHSEPEKKESSESTKKGSDGTEIRNRKKGDKKVDSKNVKAADADEGIKVAGFLNLAADCMHNFTDGLAIGASFLVNRQLGIVTTVTILLHEVPHEIGDFAILVQSGCSKRKAMYLQLVTAIGALAGCIFALLTEGSGQSNTWILPLTAGGFIYIATVTVIPELLEDSKPKQSFLEILGLLAGVGLMVLIAAYE</sequence>
<feature type="transmembrane region" description="Helical" evidence="8">
    <location>
        <begin position="203"/>
        <end position="221"/>
    </location>
</feature>
<protein>
    <submittedName>
        <fullName evidence="10">Zinc transporter SLC39A7</fullName>
    </submittedName>
</protein>
<keyword evidence="9" id="KW-0732">Signal</keyword>
<feature type="signal peptide" evidence="9">
    <location>
        <begin position="1"/>
        <end position="34"/>
    </location>
</feature>
<evidence type="ECO:0000256" key="7">
    <source>
        <dbReference type="SAM" id="MobiDB-lite"/>
    </source>
</evidence>
<organism evidence="10 11">
    <name type="scientific">Holothuria leucospilota</name>
    <name type="common">Black long sea cucumber</name>
    <name type="synonym">Mertensiothuria leucospilota</name>
    <dbReference type="NCBI Taxonomy" id="206669"/>
    <lineage>
        <taxon>Eukaryota</taxon>
        <taxon>Metazoa</taxon>
        <taxon>Echinodermata</taxon>
        <taxon>Eleutherozoa</taxon>
        <taxon>Echinozoa</taxon>
        <taxon>Holothuroidea</taxon>
        <taxon>Aspidochirotacea</taxon>
        <taxon>Aspidochirotida</taxon>
        <taxon>Holothuriidae</taxon>
        <taxon>Holothuria</taxon>
    </lineage>
</organism>
<comment type="subcellular location">
    <subcellularLocation>
        <location evidence="1">Membrane</location>
        <topology evidence="1">Multi-pass membrane protein</topology>
    </subcellularLocation>
</comment>
<keyword evidence="3 8" id="KW-0812">Transmembrane</keyword>
<feature type="transmembrane region" description="Helical" evidence="8">
    <location>
        <begin position="96"/>
        <end position="118"/>
    </location>
</feature>
<keyword evidence="5 8" id="KW-0472">Membrane</keyword>
<feature type="compositionally biased region" description="Basic and acidic residues" evidence="7">
    <location>
        <begin position="63"/>
        <end position="86"/>
    </location>
</feature>
<comment type="similarity">
    <text evidence="6">Belongs to the ZIP transporter (TC 2.A.5) family. KE4/Catsup subfamily.</text>
</comment>
<gene>
    <name evidence="10" type="ORF">HOLleu_16785</name>
</gene>
<evidence type="ECO:0000256" key="3">
    <source>
        <dbReference type="ARBA" id="ARBA00022692"/>
    </source>
</evidence>
<feature type="region of interest" description="Disordered" evidence="7">
    <location>
        <begin position="226"/>
        <end position="271"/>
    </location>
</feature>
<feature type="transmembrane region" description="Helical" evidence="8">
    <location>
        <begin position="405"/>
        <end position="425"/>
    </location>
</feature>
<feature type="region of interest" description="Disordered" evidence="7">
    <location>
        <begin position="39"/>
        <end position="86"/>
    </location>
</feature>
<dbReference type="InterPro" id="IPR003689">
    <property type="entry name" value="ZIP"/>
</dbReference>
<keyword evidence="11" id="KW-1185">Reference proteome</keyword>
<evidence type="ECO:0000313" key="11">
    <source>
        <dbReference type="Proteomes" id="UP001152320"/>
    </source>
</evidence>
<evidence type="ECO:0000256" key="4">
    <source>
        <dbReference type="ARBA" id="ARBA00022989"/>
    </source>
</evidence>
<proteinExistence type="inferred from homology"/>
<keyword evidence="4 8" id="KW-1133">Transmembrane helix</keyword>
<dbReference type="GO" id="GO:0016020">
    <property type="term" value="C:membrane"/>
    <property type="evidence" value="ECO:0007669"/>
    <property type="project" value="UniProtKB-SubCell"/>
</dbReference>
<name>A0A9Q1C6M6_HOLLE</name>
<keyword evidence="2" id="KW-0813">Transport</keyword>
<evidence type="ECO:0000256" key="1">
    <source>
        <dbReference type="ARBA" id="ARBA00004141"/>
    </source>
</evidence>
<feature type="compositionally biased region" description="Basic residues" evidence="7">
    <location>
        <begin position="41"/>
        <end position="62"/>
    </location>
</feature>
<evidence type="ECO:0000256" key="9">
    <source>
        <dbReference type="SAM" id="SignalP"/>
    </source>
</evidence>
<dbReference type="PANTHER" id="PTHR16950:SF25">
    <property type="entry name" value="ZINC TRANSPORTER SLC39A7"/>
    <property type="match status" value="1"/>
</dbReference>
<dbReference type="Proteomes" id="UP001152320">
    <property type="component" value="Chromosome 7"/>
</dbReference>
<dbReference type="Pfam" id="PF02535">
    <property type="entry name" value="Zip"/>
    <property type="match status" value="1"/>
</dbReference>
<evidence type="ECO:0000313" key="10">
    <source>
        <dbReference type="EMBL" id="KAJ8039155.1"/>
    </source>
</evidence>
<feature type="transmembrane region" description="Helical" evidence="8">
    <location>
        <begin position="372"/>
        <end position="393"/>
    </location>
</feature>
<evidence type="ECO:0000256" key="2">
    <source>
        <dbReference type="ARBA" id="ARBA00022448"/>
    </source>
</evidence>
<feature type="chain" id="PRO_5040200825" evidence="9">
    <location>
        <begin position="35"/>
        <end position="426"/>
    </location>
</feature>
<feature type="region of interest" description="Disordered" evidence="7">
    <location>
        <begin position="160"/>
        <end position="197"/>
    </location>
</feature>